<dbReference type="OrthoDB" id="2384350at2759"/>
<dbReference type="Gene3D" id="3.40.50.10190">
    <property type="entry name" value="BRCT domain"/>
    <property type="match status" value="2"/>
</dbReference>
<organism evidence="10 11">
    <name type="scientific">Dreissena polymorpha</name>
    <name type="common">Zebra mussel</name>
    <name type="synonym">Mytilus polymorpha</name>
    <dbReference type="NCBI Taxonomy" id="45954"/>
    <lineage>
        <taxon>Eukaryota</taxon>
        <taxon>Metazoa</taxon>
        <taxon>Spiralia</taxon>
        <taxon>Lophotrochozoa</taxon>
        <taxon>Mollusca</taxon>
        <taxon>Bivalvia</taxon>
        <taxon>Autobranchia</taxon>
        <taxon>Heteroconchia</taxon>
        <taxon>Euheterodonta</taxon>
        <taxon>Imparidentia</taxon>
        <taxon>Neoheterodontei</taxon>
        <taxon>Myida</taxon>
        <taxon>Dreissenoidea</taxon>
        <taxon>Dreissenidae</taxon>
        <taxon>Dreissena</taxon>
    </lineage>
</organism>
<evidence type="ECO:0000256" key="7">
    <source>
        <dbReference type="SAM" id="MobiDB-lite"/>
    </source>
</evidence>
<dbReference type="InterPro" id="IPR002110">
    <property type="entry name" value="Ankyrin_rpt"/>
</dbReference>
<protein>
    <recommendedName>
        <fullName evidence="12">BRCA1-associated RING domain protein 1</fullName>
    </recommendedName>
</protein>
<dbReference type="Proteomes" id="UP000828390">
    <property type="component" value="Unassembled WGS sequence"/>
</dbReference>
<evidence type="ECO:0000256" key="5">
    <source>
        <dbReference type="PROSITE-ProRule" id="PRU00023"/>
    </source>
</evidence>
<keyword evidence="1" id="KW-0677">Repeat</keyword>
<dbReference type="GO" id="GO:0008270">
    <property type="term" value="F:zinc ion binding"/>
    <property type="evidence" value="ECO:0007669"/>
    <property type="project" value="UniProtKB-KW"/>
</dbReference>
<proteinExistence type="predicted"/>
<dbReference type="GO" id="GO:0070531">
    <property type="term" value="C:BRCA1-A complex"/>
    <property type="evidence" value="ECO:0007669"/>
    <property type="project" value="TreeGrafter"/>
</dbReference>
<evidence type="ECO:0000256" key="6">
    <source>
        <dbReference type="PROSITE-ProRule" id="PRU00175"/>
    </source>
</evidence>
<feature type="repeat" description="ANK" evidence="5">
    <location>
        <begin position="486"/>
        <end position="518"/>
    </location>
</feature>
<dbReference type="SUPFAM" id="SSF48403">
    <property type="entry name" value="Ankyrin repeat"/>
    <property type="match status" value="1"/>
</dbReference>
<accession>A0A9D4HJX3</accession>
<keyword evidence="2 6" id="KW-0479">Metal-binding</keyword>
<dbReference type="PRINTS" id="PR01415">
    <property type="entry name" value="ANKYRIN"/>
</dbReference>
<feature type="compositionally biased region" description="Polar residues" evidence="7">
    <location>
        <begin position="361"/>
        <end position="375"/>
    </location>
</feature>
<feature type="domain" description="BRCT" evidence="9">
    <location>
        <begin position="561"/>
        <end position="645"/>
    </location>
</feature>
<evidence type="ECO:0000256" key="2">
    <source>
        <dbReference type="ARBA" id="ARBA00022771"/>
    </source>
</evidence>
<dbReference type="PANTHER" id="PTHR24171">
    <property type="entry name" value="ANKYRIN REPEAT DOMAIN-CONTAINING PROTEIN 39-RELATED"/>
    <property type="match status" value="1"/>
</dbReference>
<dbReference type="GO" id="GO:0004842">
    <property type="term" value="F:ubiquitin-protein transferase activity"/>
    <property type="evidence" value="ECO:0007669"/>
    <property type="project" value="TreeGrafter"/>
</dbReference>
<dbReference type="Pfam" id="PF14835">
    <property type="entry name" value="zf-RING_6"/>
    <property type="match status" value="1"/>
</dbReference>
<dbReference type="InterPro" id="IPR001357">
    <property type="entry name" value="BRCT_dom"/>
</dbReference>
<feature type="compositionally biased region" description="Basic residues" evidence="7">
    <location>
        <begin position="246"/>
        <end position="266"/>
    </location>
</feature>
<feature type="region of interest" description="Disordered" evidence="7">
    <location>
        <begin position="361"/>
        <end position="382"/>
    </location>
</feature>
<feature type="domain" description="RING-type" evidence="8">
    <location>
        <begin position="23"/>
        <end position="59"/>
    </location>
</feature>
<evidence type="ECO:0000256" key="3">
    <source>
        <dbReference type="ARBA" id="ARBA00022833"/>
    </source>
</evidence>
<feature type="repeat" description="ANK" evidence="5">
    <location>
        <begin position="453"/>
        <end position="485"/>
    </location>
</feature>
<evidence type="ECO:0008006" key="12">
    <source>
        <dbReference type="Google" id="ProtNLM"/>
    </source>
</evidence>
<comment type="caution">
    <text evidence="10">The sequence shown here is derived from an EMBL/GenBank/DDBJ whole genome shotgun (WGS) entry which is preliminary data.</text>
</comment>
<dbReference type="SUPFAM" id="SSF52113">
    <property type="entry name" value="BRCT domain"/>
    <property type="match status" value="1"/>
</dbReference>
<gene>
    <name evidence="10" type="ORF">DPMN_062147</name>
</gene>
<dbReference type="InterPro" id="IPR001841">
    <property type="entry name" value="Znf_RING"/>
</dbReference>
<sequence length="778" mass="85085">MPSKIVFRGTLSALECLEKKFNCNACCSFATSPVTLGGCEHVFCSGCCEGFLGGACPVCAIPSPAKDADVDRQLFTLASLCLSLREVIHSHNASNGAPHEQHDVEDNNIQCTPNQPIPGSRSHDSHVTAFDHAPMDSKNSKSDLDSKRPVRRKKTTESNEITKKEAVELSSVDNLVQTKGLHNTVKNKATSLNNSKQTGQYKRRRTLPADQSTMTQFFECDDVENAHYTDGNVDDVIDETDGNAHMKAKGSRASKIKGKSGVTKSKRNTRLRHSLDSKIDMVAHYTEAEKDETNAGIDSDMTIPSKLKSVVNSRRLRSYSGQHYEEDGGKNTVCNETLETPTVNKRRSSVYKPCLNSPDATVTASTGSIDSTPVGNSGRRGVSTPKLLDGFKGVNSAASTPVSRVSALSTSPLINKRNAKGEYPLHVAVIKNDVAKARELLELGASPNVQDNAGWTPLHEACNHGYLDLASLLLDHCALINIPGHENDTPLHDSIVNNRVDCVKLLVSRGASLTLRNMHGLTAHDLATSDDMRDALQTPVLAEVPVDSQFVDTLEYQAPCLLGTGLTREEKVQLQKAGTMLHVKLSDEVTPEVTHIITKVNKDGMCPRTIKTVLGTLTGKWILNMEWLETSLAMGRLVCEEAFEVPGTSLFPNSQAPMKGRKNRQKLLPGLFHGCKFYFHGSFEFAQPSKDDLTQIITVAEGTILTREPKPGYLDNNLTVPYHADPSCEFANICVFIVHEKISDRVVLRNKNMCSVTSAWIMDSACNFQFMPLPCAQL</sequence>
<evidence type="ECO:0000256" key="1">
    <source>
        <dbReference type="ARBA" id="ARBA00022737"/>
    </source>
</evidence>
<dbReference type="PROSITE" id="PS50297">
    <property type="entry name" value="ANK_REP_REGION"/>
    <property type="match status" value="3"/>
</dbReference>
<dbReference type="PROSITE" id="PS50089">
    <property type="entry name" value="ZF_RING_2"/>
    <property type="match status" value="1"/>
</dbReference>
<feature type="region of interest" description="Disordered" evidence="7">
    <location>
        <begin position="245"/>
        <end position="266"/>
    </location>
</feature>
<dbReference type="GO" id="GO:0085020">
    <property type="term" value="P:protein K6-linked ubiquitination"/>
    <property type="evidence" value="ECO:0007669"/>
    <property type="project" value="TreeGrafter"/>
</dbReference>
<dbReference type="InterPro" id="IPR013083">
    <property type="entry name" value="Znf_RING/FYVE/PHD"/>
</dbReference>
<keyword evidence="4 5" id="KW-0040">ANK repeat</keyword>
<dbReference type="EMBL" id="JAIWYP010000013">
    <property type="protein sequence ID" value="KAH3719316.1"/>
    <property type="molecule type" value="Genomic_DNA"/>
</dbReference>
<dbReference type="PANTHER" id="PTHR24171:SF8">
    <property type="entry name" value="BRCA1-ASSOCIATED RING DOMAIN PROTEIN 1"/>
    <property type="match status" value="1"/>
</dbReference>
<feature type="region of interest" description="Disordered" evidence="7">
    <location>
        <begin position="93"/>
        <end position="162"/>
    </location>
</feature>
<feature type="region of interest" description="Disordered" evidence="7">
    <location>
        <begin position="179"/>
        <end position="206"/>
    </location>
</feature>
<dbReference type="CDD" id="cd17720">
    <property type="entry name" value="BRCT_Bard1_rpt2"/>
    <property type="match status" value="1"/>
</dbReference>
<dbReference type="Gene3D" id="1.25.40.20">
    <property type="entry name" value="Ankyrin repeat-containing domain"/>
    <property type="match status" value="1"/>
</dbReference>
<keyword evidence="2 6" id="KW-0863">Zinc-finger</keyword>
<feature type="compositionally biased region" description="Basic and acidic residues" evidence="7">
    <location>
        <begin position="133"/>
        <end position="148"/>
    </location>
</feature>
<dbReference type="Pfam" id="PF00533">
    <property type="entry name" value="BRCT"/>
    <property type="match status" value="1"/>
</dbReference>
<dbReference type="SMART" id="SM00248">
    <property type="entry name" value="ANK"/>
    <property type="match status" value="3"/>
</dbReference>
<evidence type="ECO:0000259" key="8">
    <source>
        <dbReference type="PROSITE" id="PS50089"/>
    </source>
</evidence>
<evidence type="ECO:0000259" key="9">
    <source>
        <dbReference type="PROSITE" id="PS50172"/>
    </source>
</evidence>
<dbReference type="InterPro" id="IPR036770">
    <property type="entry name" value="Ankyrin_rpt-contain_sf"/>
</dbReference>
<feature type="compositionally biased region" description="Polar residues" evidence="7">
    <location>
        <begin position="179"/>
        <end position="200"/>
    </location>
</feature>
<evidence type="ECO:0000313" key="10">
    <source>
        <dbReference type="EMBL" id="KAH3719316.1"/>
    </source>
</evidence>
<name>A0A9D4HJX3_DREPO</name>
<keyword evidence="3" id="KW-0862">Zinc</keyword>
<reference evidence="10" key="1">
    <citation type="journal article" date="2019" name="bioRxiv">
        <title>The Genome of the Zebra Mussel, Dreissena polymorpha: A Resource for Invasive Species Research.</title>
        <authorList>
            <person name="McCartney M.A."/>
            <person name="Auch B."/>
            <person name="Kono T."/>
            <person name="Mallez S."/>
            <person name="Zhang Y."/>
            <person name="Obille A."/>
            <person name="Becker A."/>
            <person name="Abrahante J.E."/>
            <person name="Garbe J."/>
            <person name="Badalamenti J.P."/>
            <person name="Herman A."/>
            <person name="Mangelson H."/>
            <person name="Liachko I."/>
            <person name="Sullivan S."/>
            <person name="Sone E.D."/>
            <person name="Koren S."/>
            <person name="Silverstein K.A.T."/>
            <person name="Beckman K.B."/>
            <person name="Gohl D.M."/>
        </authorList>
    </citation>
    <scope>NUCLEOTIDE SEQUENCE</scope>
    <source>
        <strain evidence="10">Duluth1</strain>
        <tissue evidence="10">Whole animal</tissue>
    </source>
</reference>
<keyword evidence="11" id="KW-1185">Reference proteome</keyword>
<dbReference type="GO" id="GO:0031436">
    <property type="term" value="C:BRCA1-BARD1 complex"/>
    <property type="evidence" value="ECO:0007669"/>
    <property type="project" value="TreeGrafter"/>
</dbReference>
<evidence type="ECO:0000256" key="4">
    <source>
        <dbReference type="ARBA" id="ARBA00023043"/>
    </source>
</evidence>
<dbReference type="CDD" id="cd17734">
    <property type="entry name" value="BRCT_Bard1_rpt1"/>
    <property type="match status" value="1"/>
</dbReference>
<dbReference type="PROSITE" id="PS50088">
    <property type="entry name" value="ANK_REPEAT"/>
    <property type="match status" value="3"/>
</dbReference>
<dbReference type="Gene3D" id="3.30.40.10">
    <property type="entry name" value="Zinc/RING finger domain, C3HC4 (zinc finger)"/>
    <property type="match status" value="1"/>
</dbReference>
<dbReference type="InterPro" id="IPR036420">
    <property type="entry name" value="BRCT_dom_sf"/>
</dbReference>
<feature type="repeat" description="ANK" evidence="5">
    <location>
        <begin position="420"/>
        <end position="452"/>
    </location>
</feature>
<dbReference type="Pfam" id="PF12796">
    <property type="entry name" value="Ank_2"/>
    <property type="match status" value="1"/>
</dbReference>
<evidence type="ECO:0000313" key="11">
    <source>
        <dbReference type="Proteomes" id="UP000828390"/>
    </source>
</evidence>
<reference evidence="10" key="2">
    <citation type="submission" date="2020-11" db="EMBL/GenBank/DDBJ databases">
        <authorList>
            <person name="McCartney M.A."/>
            <person name="Auch B."/>
            <person name="Kono T."/>
            <person name="Mallez S."/>
            <person name="Becker A."/>
            <person name="Gohl D.M."/>
            <person name="Silverstein K.A.T."/>
            <person name="Koren S."/>
            <person name="Bechman K.B."/>
            <person name="Herman A."/>
            <person name="Abrahante J.E."/>
            <person name="Garbe J."/>
        </authorList>
    </citation>
    <scope>NUCLEOTIDE SEQUENCE</scope>
    <source>
        <strain evidence="10">Duluth1</strain>
        <tissue evidence="10">Whole animal</tissue>
    </source>
</reference>
<dbReference type="PROSITE" id="PS50172">
    <property type="entry name" value="BRCT"/>
    <property type="match status" value="1"/>
</dbReference>
<dbReference type="InterPro" id="IPR039503">
    <property type="entry name" value="BARD1_Znf-RING"/>
</dbReference>
<dbReference type="AlphaFoldDB" id="A0A9D4HJX3"/>
<dbReference type="SUPFAM" id="SSF57850">
    <property type="entry name" value="RING/U-box"/>
    <property type="match status" value="1"/>
</dbReference>
<dbReference type="SMART" id="SM00292">
    <property type="entry name" value="BRCT"/>
    <property type="match status" value="2"/>
</dbReference>